<dbReference type="PANTHER" id="PTHR35011">
    <property type="entry name" value="2,3-DIKETO-L-GULONATE TRAP TRANSPORTER SMALL PERMEASE PROTEIN YIAM"/>
    <property type="match status" value="1"/>
</dbReference>
<feature type="domain" description="Tripartite ATP-independent periplasmic transporters DctQ component" evidence="10">
    <location>
        <begin position="26"/>
        <end position="155"/>
    </location>
</feature>
<evidence type="ECO:0000256" key="9">
    <source>
        <dbReference type="RuleBase" id="RU369079"/>
    </source>
</evidence>
<dbReference type="GO" id="GO:0022857">
    <property type="term" value="F:transmembrane transporter activity"/>
    <property type="evidence" value="ECO:0007669"/>
    <property type="project" value="UniProtKB-UniRule"/>
</dbReference>
<dbReference type="Pfam" id="PF04290">
    <property type="entry name" value="DctQ"/>
    <property type="match status" value="1"/>
</dbReference>
<evidence type="ECO:0000256" key="6">
    <source>
        <dbReference type="ARBA" id="ARBA00022989"/>
    </source>
</evidence>
<evidence type="ECO:0000256" key="5">
    <source>
        <dbReference type="ARBA" id="ARBA00022692"/>
    </source>
</evidence>
<dbReference type="EMBL" id="CP017476">
    <property type="protein sequence ID" value="AOW11503.1"/>
    <property type="molecule type" value="Genomic_DNA"/>
</dbReference>
<dbReference type="InterPro" id="IPR055348">
    <property type="entry name" value="DctQ"/>
</dbReference>
<accession>A0A162YQ43</accession>
<sequence length="173" mass="18296">MDALTAILDRLARASGAAAAASLAAIALIIGAQIVARLLGQQIPAADDFAGWAMAASAFLALPYALRNGDHIRVTLIAQMLPKSWHRGLDIVATAIGVGLACWGAWSVVRFVLDSWEFDEVAQGMLAVPLWIPQLSMAVGMVLFALMMADRLLRVSLGLPLSEKADGDASRTE</sequence>
<keyword evidence="4 9" id="KW-0997">Cell inner membrane</keyword>
<keyword evidence="5 9" id="KW-0812">Transmembrane</keyword>
<evidence type="ECO:0000313" key="13">
    <source>
        <dbReference type="Proteomes" id="UP000185657"/>
    </source>
</evidence>
<keyword evidence="2 9" id="KW-0813">Transport</keyword>
<proteinExistence type="inferred from homology"/>
<feature type="transmembrane region" description="Helical" evidence="9">
    <location>
        <begin position="12"/>
        <end position="37"/>
    </location>
</feature>
<feature type="transmembrane region" description="Helical" evidence="9">
    <location>
        <begin position="49"/>
        <end position="66"/>
    </location>
</feature>
<dbReference type="InterPro" id="IPR007387">
    <property type="entry name" value="TRAP_DctQ"/>
</dbReference>
<dbReference type="RefSeq" id="WP_066096731.1">
    <property type="nucleotide sequence ID" value="NZ_CP017476.1"/>
</dbReference>
<evidence type="ECO:0000313" key="11">
    <source>
        <dbReference type="EMBL" id="AOW11503.1"/>
    </source>
</evidence>
<dbReference type="GO" id="GO:0005886">
    <property type="term" value="C:plasma membrane"/>
    <property type="evidence" value="ECO:0007669"/>
    <property type="project" value="UniProtKB-SubCell"/>
</dbReference>
<dbReference type="STRING" id="1763535.LPB072_00140"/>
<dbReference type="KEGG" id="hyl:LPB072_00140"/>
<organism evidence="11 14">
    <name type="scientific">Hydrogenophaga crassostreae</name>
    <dbReference type="NCBI Taxonomy" id="1763535"/>
    <lineage>
        <taxon>Bacteria</taxon>
        <taxon>Pseudomonadati</taxon>
        <taxon>Pseudomonadota</taxon>
        <taxon>Betaproteobacteria</taxon>
        <taxon>Burkholderiales</taxon>
        <taxon>Comamonadaceae</taxon>
        <taxon>Hydrogenophaga</taxon>
    </lineage>
</organism>
<comment type="subcellular location">
    <subcellularLocation>
        <location evidence="1 9">Cell inner membrane</location>
        <topology evidence="1 9">Multi-pass membrane protein</topology>
    </subcellularLocation>
</comment>
<keyword evidence="3" id="KW-1003">Cell membrane</keyword>
<comment type="function">
    <text evidence="9">Part of the tripartite ATP-independent periplasmic (TRAP) transport system.</text>
</comment>
<name>A0A162YQ43_9BURK</name>
<evidence type="ECO:0000256" key="4">
    <source>
        <dbReference type="ARBA" id="ARBA00022519"/>
    </source>
</evidence>
<evidence type="ECO:0000313" key="14">
    <source>
        <dbReference type="Proteomes" id="UP000185680"/>
    </source>
</evidence>
<evidence type="ECO:0000256" key="3">
    <source>
        <dbReference type="ARBA" id="ARBA00022475"/>
    </source>
</evidence>
<evidence type="ECO:0000259" key="10">
    <source>
        <dbReference type="Pfam" id="PF04290"/>
    </source>
</evidence>
<protein>
    <recommendedName>
        <fullName evidence="9">TRAP transporter small permease protein</fullName>
    </recommendedName>
</protein>
<gene>
    <name evidence="11" type="ORF">LPB072_00140</name>
    <name evidence="12" type="ORF">LPB72_22415</name>
</gene>
<dbReference type="EMBL" id="LVWD01000043">
    <property type="protein sequence ID" value="OAD39342.1"/>
    <property type="molecule type" value="Genomic_DNA"/>
</dbReference>
<keyword evidence="7 9" id="KW-0472">Membrane</keyword>
<comment type="similarity">
    <text evidence="8 9">Belongs to the TRAP transporter small permease family.</text>
</comment>
<dbReference type="Proteomes" id="UP000185680">
    <property type="component" value="Chromosome"/>
</dbReference>
<keyword evidence="6 9" id="KW-1133">Transmembrane helix</keyword>
<reference evidence="12 13" key="1">
    <citation type="submission" date="2016-02" db="EMBL/GenBank/DDBJ databases">
        <title>Draft genome sequence of Hydrogenophaga sp. LPB0072.</title>
        <authorList>
            <person name="Shin S.-K."/>
            <person name="Yi H."/>
        </authorList>
    </citation>
    <scope>NUCLEOTIDE SEQUENCE [LARGE SCALE GENOMIC DNA]</scope>
    <source>
        <strain evidence="12 13">LPB0072</strain>
    </source>
</reference>
<keyword evidence="13" id="KW-1185">Reference proteome</keyword>
<evidence type="ECO:0000256" key="7">
    <source>
        <dbReference type="ARBA" id="ARBA00023136"/>
    </source>
</evidence>
<evidence type="ECO:0000256" key="1">
    <source>
        <dbReference type="ARBA" id="ARBA00004429"/>
    </source>
</evidence>
<dbReference type="GO" id="GO:0015740">
    <property type="term" value="P:C4-dicarboxylate transport"/>
    <property type="evidence" value="ECO:0007669"/>
    <property type="project" value="TreeGrafter"/>
</dbReference>
<dbReference type="PANTHER" id="PTHR35011:SF10">
    <property type="entry name" value="TRAP TRANSPORTER SMALL PERMEASE PROTEIN"/>
    <property type="match status" value="1"/>
</dbReference>
<dbReference type="OrthoDB" id="26202at2"/>
<comment type="subunit">
    <text evidence="9">The complex comprises the extracytoplasmic solute receptor protein and the two transmembrane proteins.</text>
</comment>
<reference evidence="11 14" key="2">
    <citation type="submission" date="2016-10" db="EMBL/GenBank/DDBJ databases">
        <title>Hydorgenophaga sp. LPB0072 isolated from gastropod.</title>
        <authorList>
            <person name="Kim E."/>
            <person name="Yi H."/>
        </authorList>
    </citation>
    <scope>NUCLEOTIDE SEQUENCE [LARGE SCALE GENOMIC DNA]</scope>
    <source>
        <strain evidence="11 14">LPB0072</strain>
    </source>
</reference>
<dbReference type="Proteomes" id="UP000185657">
    <property type="component" value="Unassembled WGS sequence"/>
</dbReference>
<dbReference type="AlphaFoldDB" id="A0A162YQ43"/>
<evidence type="ECO:0000313" key="12">
    <source>
        <dbReference type="EMBL" id="OAD39342.1"/>
    </source>
</evidence>
<feature type="transmembrane region" description="Helical" evidence="9">
    <location>
        <begin position="126"/>
        <end position="149"/>
    </location>
</feature>
<feature type="transmembrane region" description="Helical" evidence="9">
    <location>
        <begin position="87"/>
        <end position="106"/>
    </location>
</feature>
<evidence type="ECO:0000256" key="2">
    <source>
        <dbReference type="ARBA" id="ARBA00022448"/>
    </source>
</evidence>
<evidence type="ECO:0000256" key="8">
    <source>
        <dbReference type="ARBA" id="ARBA00038436"/>
    </source>
</evidence>